<dbReference type="KEGG" id="kba:A0U89_13570"/>
<dbReference type="OrthoDB" id="9815400at2"/>
<dbReference type="Proteomes" id="UP000179145">
    <property type="component" value="Chromosome"/>
</dbReference>
<dbReference type="eggNOG" id="COG3247">
    <property type="taxonomic scope" value="Bacteria"/>
</dbReference>
<keyword evidence="2" id="KW-1185">Reference proteome</keyword>
<proteinExistence type="predicted"/>
<dbReference type="InterPro" id="IPR005325">
    <property type="entry name" value="DUF308_memb"/>
</dbReference>
<dbReference type="InterPro" id="IPR052712">
    <property type="entry name" value="Acid_resist_chaperone_HdeD"/>
</dbReference>
<name>A0A1D8UWF8_9PROT</name>
<dbReference type="AlphaFoldDB" id="A0A1D8UWF8"/>
<dbReference type="PANTHER" id="PTHR34989">
    <property type="entry name" value="PROTEIN HDED"/>
    <property type="match status" value="1"/>
</dbReference>
<dbReference type="STRING" id="153496.A0U89_13570"/>
<organism evidence="1 2">
    <name type="scientific">Kozakia baliensis</name>
    <dbReference type="NCBI Taxonomy" id="153496"/>
    <lineage>
        <taxon>Bacteria</taxon>
        <taxon>Pseudomonadati</taxon>
        <taxon>Pseudomonadota</taxon>
        <taxon>Alphaproteobacteria</taxon>
        <taxon>Acetobacterales</taxon>
        <taxon>Acetobacteraceae</taxon>
        <taxon>Kozakia</taxon>
    </lineage>
</organism>
<gene>
    <name evidence="1" type="ORF">A0U89_13570</name>
</gene>
<dbReference type="RefSeq" id="WP_070403483.1">
    <property type="nucleotide sequence ID" value="NZ_BJVW01000007.1"/>
</dbReference>
<dbReference type="EMBL" id="CP014674">
    <property type="protein sequence ID" value="AOX17983.1"/>
    <property type="molecule type" value="Genomic_DNA"/>
</dbReference>
<accession>A0A1D8UWF8</accession>
<protein>
    <submittedName>
        <fullName evidence="1">HdeD</fullName>
    </submittedName>
</protein>
<evidence type="ECO:0000313" key="1">
    <source>
        <dbReference type="EMBL" id="AOX17983.1"/>
    </source>
</evidence>
<reference evidence="1 2" key="1">
    <citation type="journal article" date="2016" name="Microb. Cell Fact.">
        <title>Dissection of exopolysaccharide biosynthesis in Kozakia baliensis.</title>
        <authorList>
            <person name="Brandt J.U."/>
            <person name="Jakob F."/>
            <person name="Behr J."/>
            <person name="Geissler A.J."/>
            <person name="Vogel R.F."/>
        </authorList>
    </citation>
    <scope>NUCLEOTIDE SEQUENCE [LARGE SCALE GENOMIC DNA]</scope>
    <source>
        <strain evidence="1 2">DSM 14400</strain>
    </source>
</reference>
<evidence type="ECO:0000313" key="2">
    <source>
        <dbReference type="Proteomes" id="UP000179145"/>
    </source>
</evidence>
<dbReference type="GO" id="GO:0005886">
    <property type="term" value="C:plasma membrane"/>
    <property type="evidence" value="ECO:0007669"/>
    <property type="project" value="TreeGrafter"/>
</dbReference>
<dbReference type="PANTHER" id="PTHR34989:SF1">
    <property type="entry name" value="PROTEIN HDED"/>
    <property type="match status" value="1"/>
</dbReference>
<sequence>MSGTGGFPNFNSLDPRRNPGLKPSWFIGVGAFFVALGVLAFLDTVLTTLASMVVIGVLLLMAGVAQLAQSFAHRGVPTSTQWLSALIGVLYILGGLLLINEPVTGSIFLTAFLAGCLIFTGVARFVWAAGHRTIGNWWGFLLSGVVALLTGILVYATLPWSGLWLIGTFIAIELIIGGVSAIMFGVSLNKAERG</sequence>
<dbReference type="Pfam" id="PF03729">
    <property type="entry name" value="DUF308"/>
    <property type="match status" value="1"/>
</dbReference>